<keyword evidence="2" id="KW-1185">Reference proteome</keyword>
<name>A0ABS6S1A0_9BACT</name>
<protein>
    <submittedName>
        <fullName evidence="1">DUF2442 domain-containing protein</fullName>
    </submittedName>
</protein>
<dbReference type="RefSeq" id="WP_218252798.1">
    <property type="nucleotide sequence ID" value="NZ_JABXWD010000206.1"/>
</dbReference>
<comment type="caution">
    <text evidence="1">The sequence shown here is derived from an EMBL/GenBank/DDBJ whole genome shotgun (WGS) entry which is preliminary data.</text>
</comment>
<gene>
    <name evidence="1" type="ORF">HWQ67_11315</name>
</gene>
<dbReference type="InterPro" id="IPR018841">
    <property type="entry name" value="DUF2442"/>
</dbReference>
<reference evidence="1 2" key="1">
    <citation type="journal article" date="2020" name="J Geophys Res Biogeosci">
        <title>Magnetotaxis as an Adaptation to Enable Bacterial Shuttling of Microbial Sulfur and Sulfur Cycling Across Aquatic Oxic#Anoxic Interfaces.</title>
        <authorList>
            <person name="Li J."/>
            <person name="Liu P."/>
            <person name="Wang J."/>
            <person name="Roberts A.P."/>
            <person name="Pan Y."/>
        </authorList>
    </citation>
    <scope>NUCLEOTIDE SEQUENCE [LARGE SCALE GENOMIC DNA]</scope>
    <source>
        <strain evidence="1 2">MYR-1_YQ</strain>
    </source>
</reference>
<organism evidence="1 2">
    <name type="scientific">Candidatus Magnetobacterium casense</name>
    <dbReference type="NCBI Taxonomy" id="1455061"/>
    <lineage>
        <taxon>Bacteria</taxon>
        <taxon>Pseudomonadati</taxon>
        <taxon>Nitrospirota</taxon>
        <taxon>Thermodesulfovibrionia</taxon>
        <taxon>Thermodesulfovibrionales</taxon>
        <taxon>Candidatus Magnetobacteriaceae</taxon>
        <taxon>Candidatus Magnetobacterium</taxon>
    </lineage>
</organism>
<evidence type="ECO:0000313" key="2">
    <source>
        <dbReference type="Proteomes" id="UP001196980"/>
    </source>
</evidence>
<sequence>MKSEINGQVILGDVEVTNISSNGIWLYLNDKEYFLSYEDHPWFKEARVSQILSVVLRHSHHIYWPELDIDVSVDILEHPERYHVTAK</sequence>
<dbReference type="Proteomes" id="UP001196980">
    <property type="component" value="Unassembled WGS sequence"/>
</dbReference>
<dbReference type="Pfam" id="PF10387">
    <property type="entry name" value="DUF2442"/>
    <property type="match status" value="1"/>
</dbReference>
<proteinExistence type="predicted"/>
<dbReference type="EMBL" id="JABXWD010000206">
    <property type="protein sequence ID" value="MBV6342174.1"/>
    <property type="molecule type" value="Genomic_DNA"/>
</dbReference>
<accession>A0ABS6S1A0</accession>
<evidence type="ECO:0000313" key="1">
    <source>
        <dbReference type="EMBL" id="MBV6342174.1"/>
    </source>
</evidence>